<dbReference type="HAMAP" id="MF_01006">
    <property type="entry name" value="Undec_diphosphatase"/>
    <property type="match status" value="1"/>
</dbReference>
<evidence type="ECO:0000256" key="4">
    <source>
        <dbReference type="ARBA" id="ARBA00021581"/>
    </source>
</evidence>
<feature type="transmembrane region" description="Helical" evidence="14">
    <location>
        <begin position="214"/>
        <end position="239"/>
    </location>
</feature>
<evidence type="ECO:0000256" key="11">
    <source>
        <dbReference type="ARBA" id="ARBA00032707"/>
    </source>
</evidence>
<keyword evidence="10 14" id="KW-0046">Antibiotic resistance</keyword>
<evidence type="ECO:0000256" key="7">
    <source>
        <dbReference type="ARBA" id="ARBA00022801"/>
    </source>
</evidence>
<comment type="function">
    <text evidence="14">Catalyzes the dephosphorylation of undecaprenyl diphosphate (UPP). Confers resistance to bacitracin.</text>
</comment>
<feature type="transmembrane region" description="Helical" evidence="14">
    <location>
        <begin position="184"/>
        <end position="202"/>
    </location>
</feature>
<evidence type="ECO:0000256" key="10">
    <source>
        <dbReference type="ARBA" id="ARBA00023251"/>
    </source>
</evidence>
<comment type="miscellaneous">
    <text evidence="14">Bacitracin is thought to be involved in the inhibition of peptidoglycan synthesis by sequestering undecaprenyl diphosphate, thereby reducing the pool of lipid carrier available.</text>
</comment>
<dbReference type="NCBIfam" id="NF001393">
    <property type="entry name" value="PRK00281.2-4"/>
    <property type="match status" value="1"/>
</dbReference>
<dbReference type="NCBIfam" id="TIGR00753">
    <property type="entry name" value="undec_PP_bacA"/>
    <property type="match status" value="1"/>
</dbReference>
<keyword evidence="6 14" id="KW-0812">Transmembrane</keyword>
<dbReference type="GO" id="GO:0005886">
    <property type="term" value="C:plasma membrane"/>
    <property type="evidence" value="ECO:0007669"/>
    <property type="project" value="UniProtKB-SubCell"/>
</dbReference>
<dbReference type="EC" id="3.6.1.27" evidence="3 14"/>
<evidence type="ECO:0000256" key="6">
    <source>
        <dbReference type="ARBA" id="ARBA00022692"/>
    </source>
</evidence>
<dbReference type="RefSeq" id="WP_090250967.1">
    <property type="nucleotide sequence ID" value="NZ_FOAA01000002.1"/>
</dbReference>
<dbReference type="InterPro" id="IPR003824">
    <property type="entry name" value="UppP"/>
</dbReference>
<evidence type="ECO:0000256" key="8">
    <source>
        <dbReference type="ARBA" id="ARBA00022989"/>
    </source>
</evidence>
<dbReference type="PANTHER" id="PTHR30622">
    <property type="entry name" value="UNDECAPRENYL-DIPHOSPHATASE"/>
    <property type="match status" value="1"/>
</dbReference>
<keyword evidence="14" id="KW-0133">Cell shape</keyword>
<feature type="transmembrane region" description="Helical" evidence="14">
    <location>
        <begin position="245"/>
        <end position="265"/>
    </location>
</feature>
<feature type="transmembrane region" description="Helical" evidence="14">
    <location>
        <begin position="145"/>
        <end position="164"/>
    </location>
</feature>
<dbReference type="OrthoDB" id="9808289at2"/>
<dbReference type="GO" id="GO:0008360">
    <property type="term" value="P:regulation of cell shape"/>
    <property type="evidence" value="ECO:0007669"/>
    <property type="project" value="UniProtKB-KW"/>
</dbReference>
<comment type="catalytic activity">
    <reaction evidence="13 14">
        <text>di-trans,octa-cis-undecaprenyl diphosphate + H2O = di-trans,octa-cis-undecaprenyl phosphate + phosphate + H(+)</text>
        <dbReference type="Rhea" id="RHEA:28094"/>
        <dbReference type="ChEBI" id="CHEBI:15377"/>
        <dbReference type="ChEBI" id="CHEBI:15378"/>
        <dbReference type="ChEBI" id="CHEBI:43474"/>
        <dbReference type="ChEBI" id="CHEBI:58405"/>
        <dbReference type="ChEBI" id="CHEBI:60392"/>
        <dbReference type="EC" id="3.6.1.27"/>
    </reaction>
</comment>
<accession>A0A1H7HIW7</accession>
<evidence type="ECO:0000256" key="14">
    <source>
        <dbReference type="HAMAP-Rule" id="MF_01006"/>
    </source>
</evidence>
<evidence type="ECO:0000256" key="5">
    <source>
        <dbReference type="ARBA" id="ARBA00022475"/>
    </source>
</evidence>
<keyword evidence="9 14" id="KW-0472">Membrane</keyword>
<dbReference type="STRING" id="1396821.SAMN05444515_102182"/>
<dbReference type="Pfam" id="PF02673">
    <property type="entry name" value="BacA"/>
    <property type="match status" value="1"/>
</dbReference>
<evidence type="ECO:0000256" key="12">
    <source>
        <dbReference type="ARBA" id="ARBA00032932"/>
    </source>
</evidence>
<keyword evidence="7 14" id="KW-0378">Hydrolase</keyword>
<dbReference type="EMBL" id="FOAA01000002">
    <property type="protein sequence ID" value="SEK50251.1"/>
    <property type="molecule type" value="Genomic_DNA"/>
</dbReference>
<organism evidence="15 16">
    <name type="scientific">Ectothiorhodospira marina</name>
    <dbReference type="NCBI Taxonomy" id="1396821"/>
    <lineage>
        <taxon>Bacteria</taxon>
        <taxon>Pseudomonadati</taxon>
        <taxon>Pseudomonadota</taxon>
        <taxon>Gammaproteobacteria</taxon>
        <taxon>Chromatiales</taxon>
        <taxon>Ectothiorhodospiraceae</taxon>
        <taxon>Ectothiorhodospira</taxon>
    </lineage>
</organism>
<evidence type="ECO:0000313" key="16">
    <source>
        <dbReference type="Proteomes" id="UP000199256"/>
    </source>
</evidence>
<proteinExistence type="inferred from homology"/>
<keyword evidence="16" id="KW-1185">Reference proteome</keyword>
<dbReference type="GO" id="GO:0046677">
    <property type="term" value="P:response to antibiotic"/>
    <property type="evidence" value="ECO:0007669"/>
    <property type="project" value="UniProtKB-UniRule"/>
</dbReference>
<keyword evidence="14" id="KW-0573">Peptidoglycan synthesis</keyword>
<dbReference type="Proteomes" id="UP000199256">
    <property type="component" value="Unassembled WGS sequence"/>
</dbReference>
<evidence type="ECO:0000256" key="2">
    <source>
        <dbReference type="ARBA" id="ARBA00010621"/>
    </source>
</evidence>
<keyword evidence="14" id="KW-0961">Cell wall biogenesis/degradation</keyword>
<dbReference type="GO" id="GO:0009252">
    <property type="term" value="P:peptidoglycan biosynthetic process"/>
    <property type="evidence" value="ECO:0007669"/>
    <property type="project" value="UniProtKB-KW"/>
</dbReference>
<dbReference type="GO" id="GO:0050380">
    <property type="term" value="F:undecaprenyl-diphosphatase activity"/>
    <property type="evidence" value="ECO:0007669"/>
    <property type="project" value="UniProtKB-UniRule"/>
</dbReference>
<evidence type="ECO:0000256" key="9">
    <source>
        <dbReference type="ARBA" id="ARBA00023136"/>
    </source>
</evidence>
<comment type="subcellular location">
    <subcellularLocation>
        <location evidence="1 14">Cell membrane</location>
        <topology evidence="1 14">Multi-pass membrane protein</topology>
    </subcellularLocation>
</comment>
<name>A0A1H7HIW7_9GAMM</name>
<gene>
    <name evidence="14" type="primary">uppP</name>
    <name evidence="15" type="ORF">SAMN05444515_102182</name>
</gene>
<dbReference type="AlphaFoldDB" id="A0A1H7HIW7"/>
<evidence type="ECO:0000256" key="13">
    <source>
        <dbReference type="ARBA" id="ARBA00047594"/>
    </source>
</evidence>
<reference evidence="16" key="1">
    <citation type="submission" date="2016-10" db="EMBL/GenBank/DDBJ databases">
        <authorList>
            <person name="Varghese N."/>
            <person name="Submissions S."/>
        </authorList>
    </citation>
    <scope>NUCLEOTIDE SEQUENCE [LARGE SCALE GENOMIC DNA]</scope>
    <source>
        <strain evidence="16">DSM 241</strain>
    </source>
</reference>
<sequence>MDLFQTLILALVQGLTEFLPISSAAHLILVPELTAWEDQGLTFDVATHVGSLTAVILYFRVELRRMASHWAGSLVGRGFTPDAKLAWAVGLGTIPAGLAGLLFHDVIATHLRSVEVIIFTTIAFGLLLGLADWRGRRLRDEYQIGWVDVLVIGLAQALALIPGVSRSGVTMTAALFMGFNRQAAARYSFLLSIPIIALAGGYETWGLIQAPEDNVAWSMILIGALVAGISAYLCIHLFLKLLARMSFLPFVVYRLLLGAFLIFMFW</sequence>
<evidence type="ECO:0000256" key="3">
    <source>
        <dbReference type="ARBA" id="ARBA00012374"/>
    </source>
</evidence>
<comment type="similarity">
    <text evidence="2 14">Belongs to the UppP family.</text>
</comment>
<feature type="transmembrane region" description="Helical" evidence="14">
    <location>
        <begin position="85"/>
        <end position="104"/>
    </location>
</feature>
<dbReference type="PANTHER" id="PTHR30622:SF4">
    <property type="entry name" value="UNDECAPRENYL-DIPHOSPHATASE"/>
    <property type="match status" value="1"/>
</dbReference>
<keyword evidence="8 14" id="KW-1133">Transmembrane helix</keyword>
<feature type="transmembrane region" description="Helical" evidence="14">
    <location>
        <begin position="116"/>
        <end position="133"/>
    </location>
</feature>
<keyword evidence="5 14" id="KW-1003">Cell membrane</keyword>
<dbReference type="GO" id="GO:0071555">
    <property type="term" value="P:cell wall organization"/>
    <property type="evidence" value="ECO:0007669"/>
    <property type="project" value="UniProtKB-KW"/>
</dbReference>
<evidence type="ECO:0000313" key="15">
    <source>
        <dbReference type="EMBL" id="SEK50251.1"/>
    </source>
</evidence>
<evidence type="ECO:0000256" key="1">
    <source>
        <dbReference type="ARBA" id="ARBA00004651"/>
    </source>
</evidence>
<protein>
    <recommendedName>
        <fullName evidence="4 14">Undecaprenyl-diphosphatase</fullName>
        <ecNumber evidence="3 14">3.6.1.27</ecNumber>
    </recommendedName>
    <alternativeName>
        <fullName evidence="12 14">Bacitracin resistance protein</fullName>
    </alternativeName>
    <alternativeName>
        <fullName evidence="11 14">Undecaprenyl pyrophosphate phosphatase</fullName>
    </alternativeName>
</protein>